<organism evidence="1 2">
    <name type="scientific">Methylomonas fluvii</name>
    <dbReference type="NCBI Taxonomy" id="1854564"/>
    <lineage>
        <taxon>Bacteria</taxon>
        <taxon>Pseudomonadati</taxon>
        <taxon>Pseudomonadota</taxon>
        <taxon>Gammaproteobacteria</taxon>
        <taxon>Methylococcales</taxon>
        <taxon>Methylococcaceae</taxon>
        <taxon>Methylomonas</taxon>
    </lineage>
</organism>
<accession>A0ABR9DJQ2</accession>
<gene>
    <name evidence="1" type="ORF">EBB_23155</name>
</gene>
<dbReference type="EMBL" id="JACXST010000003">
    <property type="protein sequence ID" value="MBD9363327.1"/>
    <property type="molecule type" value="Genomic_DNA"/>
</dbReference>
<comment type="caution">
    <text evidence="1">The sequence shown here is derived from an EMBL/GenBank/DDBJ whole genome shotgun (WGS) entry which is preliminary data.</text>
</comment>
<dbReference type="Proteomes" id="UP000641152">
    <property type="component" value="Unassembled WGS sequence"/>
</dbReference>
<name>A0ABR9DJQ2_9GAMM</name>
<proteinExistence type="predicted"/>
<keyword evidence="2" id="KW-1185">Reference proteome</keyword>
<reference evidence="1 2" key="1">
    <citation type="submission" date="2020-09" db="EMBL/GenBank/DDBJ databases">
        <title>Methylomonas albis sp. nov. and Methylomonas fluvii sp. nov.: Two cold-adapted methanotrophs from the River Elbe and an amended description of Methylovulum psychrotolerans strain Eb1.</title>
        <authorList>
            <person name="Bussmann I.K."/>
            <person name="Klings K.-W."/>
            <person name="Warnstedt J."/>
            <person name="Hoppert M."/>
            <person name="Saborowski A."/>
            <person name="Horn F."/>
            <person name="Liebner S."/>
        </authorList>
    </citation>
    <scope>NUCLEOTIDE SEQUENCE [LARGE SCALE GENOMIC DNA]</scope>
    <source>
        <strain evidence="1 2">EbB</strain>
    </source>
</reference>
<sequence length="199" mass="23170">MDILTYPVGSYSERADLVNRVVDLVGAEYRPTHVLLDGEDYSKTDGVLEEFKDIAFYWNRDHAINSVPSHVLAVMKDVACHHMVWLSRRALEEDEILFVWIVAHELRHFFQVTHHFSLASLRQESQNLRRRQQYRGLPSGPMAPAELDSDIFAMSTCETFFGKADINCYFARRRLPRCPFTSYPAYLQDLQQLWNPSTQ</sequence>
<dbReference type="RefSeq" id="WP_192396016.1">
    <property type="nucleotide sequence ID" value="NZ_JACXST010000003.1"/>
</dbReference>
<evidence type="ECO:0000313" key="2">
    <source>
        <dbReference type="Proteomes" id="UP000641152"/>
    </source>
</evidence>
<protein>
    <submittedName>
        <fullName evidence="1">Uncharacterized protein</fullName>
    </submittedName>
</protein>
<evidence type="ECO:0000313" key="1">
    <source>
        <dbReference type="EMBL" id="MBD9363327.1"/>
    </source>
</evidence>